<proteinExistence type="predicted"/>
<organism evidence="2 3">
    <name type="scientific">Lentibacillus halophilus</name>
    <dbReference type="NCBI Taxonomy" id="295065"/>
    <lineage>
        <taxon>Bacteria</taxon>
        <taxon>Bacillati</taxon>
        <taxon>Bacillota</taxon>
        <taxon>Bacilli</taxon>
        <taxon>Bacillales</taxon>
        <taxon>Bacillaceae</taxon>
        <taxon>Lentibacillus</taxon>
    </lineage>
</organism>
<keyword evidence="3" id="KW-1185">Reference proteome</keyword>
<dbReference type="Proteomes" id="UP001501459">
    <property type="component" value="Unassembled WGS sequence"/>
</dbReference>
<keyword evidence="1" id="KW-0472">Membrane</keyword>
<feature type="transmembrane region" description="Helical" evidence="1">
    <location>
        <begin position="15"/>
        <end position="34"/>
    </location>
</feature>
<evidence type="ECO:0000256" key="1">
    <source>
        <dbReference type="SAM" id="Phobius"/>
    </source>
</evidence>
<name>A0ABN0ZG62_9BACI</name>
<keyword evidence="1" id="KW-0812">Transmembrane</keyword>
<feature type="transmembrane region" description="Helical" evidence="1">
    <location>
        <begin position="46"/>
        <end position="69"/>
    </location>
</feature>
<gene>
    <name evidence="2" type="ORF">GCM10008983_25100</name>
</gene>
<feature type="transmembrane region" description="Helical" evidence="1">
    <location>
        <begin position="75"/>
        <end position="98"/>
    </location>
</feature>
<dbReference type="RefSeq" id="WP_343753682.1">
    <property type="nucleotide sequence ID" value="NZ_BAAADM010000054.1"/>
</dbReference>
<evidence type="ECO:0000313" key="2">
    <source>
        <dbReference type="EMBL" id="GAA0446252.1"/>
    </source>
</evidence>
<keyword evidence="1" id="KW-1133">Transmembrane helix</keyword>
<reference evidence="2 3" key="1">
    <citation type="journal article" date="2019" name="Int. J. Syst. Evol. Microbiol.">
        <title>The Global Catalogue of Microorganisms (GCM) 10K type strain sequencing project: providing services to taxonomists for standard genome sequencing and annotation.</title>
        <authorList>
            <consortium name="The Broad Institute Genomics Platform"/>
            <consortium name="The Broad Institute Genome Sequencing Center for Infectious Disease"/>
            <person name="Wu L."/>
            <person name="Ma J."/>
        </authorList>
    </citation>
    <scope>NUCLEOTIDE SEQUENCE [LARGE SCALE GENOMIC DNA]</scope>
    <source>
        <strain evidence="2 3">JCM 12149</strain>
    </source>
</reference>
<dbReference type="EMBL" id="BAAADM010000054">
    <property type="protein sequence ID" value="GAA0446252.1"/>
    <property type="molecule type" value="Genomic_DNA"/>
</dbReference>
<sequence>MLEELDSLWNELNKTYIYIFIALMALYTIIRPMIKWAVMVKTTKFLNYILSSLLLLVLILSGIVLTAFLDKMILAVVLNCLALFGLMLIVIHTVEYLFRNRKKRV</sequence>
<comment type="caution">
    <text evidence="2">The sequence shown here is derived from an EMBL/GenBank/DDBJ whole genome shotgun (WGS) entry which is preliminary data.</text>
</comment>
<evidence type="ECO:0000313" key="3">
    <source>
        <dbReference type="Proteomes" id="UP001501459"/>
    </source>
</evidence>
<protein>
    <submittedName>
        <fullName evidence="2">Uncharacterized protein</fullName>
    </submittedName>
</protein>
<accession>A0ABN0ZG62</accession>